<evidence type="ECO:0000259" key="1">
    <source>
        <dbReference type="Pfam" id="PF01738"/>
    </source>
</evidence>
<dbReference type="InterPro" id="IPR029058">
    <property type="entry name" value="AB_hydrolase_fold"/>
</dbReference>
<evidence type="ECO:0000313" key="3">
    <source>
        <dbReference type="Proteomes" id="UP001595075"/>
    </source>
</evidence>
<dbReference type="PANTHER" id="PTHR47668">
    <property type="entry name" value="DIENELACTONE HYDROLASE FAMILY PROTEIN (AFU_ORTHOLOGUE AFUA_6G01940)"/>
    <property type="match status" value="1"/>
</dbReference>
<dbReference type="EMBL" id="JAZHXI010000012">
    <property type="protein sequence ID" value="KAL2065655.1"/>
    <property type="molecule type" value="Genomic_DNA"/>
</dbReference>
<reference evidence="2 3" key="1">
    <citation type="journal article" date="2024" name="Commun. Biol.">
        <title>Comparative genomic analysis of thermophilic fungi reveals convergent evolutionary adaptations and gene losses.</title>
        <authorList>
            <person name="Steindorff A.S."/>
            <person name="Aguilar-Pontes M.V."/>
            <person name="Robinson A.J."/>
            <person name="Andreopoulos B."/>
            <person name="LaButti K."/>
            <person name="Kuo A."/>
            <person name="Mondo S."/>
            <person name="Riley R."/>
            <person name="Otillar R."/>
            <person name="Haridas S."/>
            <person name="Lipzen A."/>
            <person name="Grimwood J."/>
            <person name="Schmutz J."/>
            <person name="Clum A."/>
            <person name="Reid I.D."/>
            <person name="Moisan M.C."/>
            <person name="Butler G."/>
            <person name="Nguyen T.T.M."/>
            <person name="Dewar K."/>
            <person name="Conant G."/>
            <person name="Drula E."/>
            <person name="Henrissat B."/>
            <person name="Hansel C."/>
            <person name="Singer S."/>
            <person name="Hutchinson M.I."/>
            <person name="de Vries R.P."/>
            <person name="Natvig D.O."/>
            <person name="Powell A.J."/>
            <person name="Tsang A."/>
            <person name="Grigoriev I.V."/>
        </authorList>
    </citation>
    <scope>NUCLEOTIDE SEQUENCE [LARGE SCALE GENOMIC DNA]</scope>
    <source>
        <strain evidence="2 3">CBS 494.80</strain>
    </source>
</reference>
<proteinExistence type="predicted"/>
<dbReference type="SUPFAM" id="SSF53474">
    <property type="entry name" value="alpha/beta-Hydrolases"/>
    <property type="match status" value="1"/>
</dbReference>
<dbReference type="Gene3D" id="3.40.50.1820">
    <property type="entry name" value="alpha/beta hydrolase"/>
    <property type="match status" value="1"/>
</dbReference>
<dbReference type="Proteomes" id="UP001595075">
    <property type="component" value="Unassembled WGS sequence"/>
</dbReference>
<accession>A0ABR4C6T4</accession>
<name>A0ABR4C6T4_9HELO</name>
<sequence length="263" mass="28944">MDSINGHNKACCNIPPIVSKGYELKGKYETIGGLKTYVTGPATATNAIFVVYDIFGYYEQTLQGADILSTADPEHAYQVFMPDFFEGNAADLAWYPPTTEEKKTALYSWFSTRGFDLGVKKSPKILADIESVYGKKKWAALGFCWGGKVISLLSGPSTPFTVAAQCHPAFISSDDAKAVTIPMCMLASKEEDADEVKGYEEALSVERHVEVFGDQIHGWLSARGDLEDERVKGEYLRGYQVLSGWFGRFIDGEEGEKKLGGKI</sequence>
<protein>
    <recommendedName>
        <fullName evidence="1">Dienelactone hydrolase domain-containing protein</fullName>
    </recommendedName>
</protein>
<dbReference type="PANTHER" id="PTHR47668:SF1">
    <property type="entry name" value="DIENELACTONE HYDROLASE DOMAIN-CONTAINING PROTEIN-RELATED"/>
    <property type="match status" value="1"/>
</dbReference>
<keyword evidence="3" id="KW-1185">Reference proteome</keyword>
<dbReference type="Pfam" id="PF01738">
    <property type="entry name" value="DLH"/>
    <property type="match status" value="1"/>
</dbReference>
<dbReference type="InterPro" id="IPR002925">
    <property type="entry name" value="Dienelactn_hydro"/>
</dbReference>
<evidence type="ECO:0000313" key="2">
    <source>
        <dbReference type="EMBL" id="KAL2065655.1"/>
    </source>
</evidence>
<organism evidence="2 3">
    <name type="scientific">Oculimacula yallundae</name>
    <dbReference type="NCBI Taxonomy" id="86028"/>
    <lineage>
        <taxon>Eukaryota</taxon>
        <taxon>Fungi</taxon>
        <taxon>Dikarya</taxon>
        <taxon>Ascomycota</taxon>
        <taxon>Pezizomycotina</taxon>
        <taxon>Leotiomycetes</taxon>
        <taxon>Helotiales</taxon>
        <taxon>Ploettnerulaceae</taxon>
        <taxon>Oculimacula</taxon>
    </lineage>
</organism>
<gene>
    <name evidence="2" type="ORF">VTL71DRAFT_3325</name>
</gene>
<feature type="domain" description="Dienelactone hydrolase" evidence="1">
    <location>
        <begin position="35"/>
        <end position="225"/>
    </location>
</feature>
<comment type="caution">
    <text evidence="2">The sequence shown here is derived from an EMBL/GenBank/DDBJ whole genome shotgun (WGS) entry which is preliminary data.</text>
</comment>